<reference evidence="2 3" key="1">
    <citation type="submission" date="2020-08" db="EMBL/GenBank/DDBJ databases">
        <authorList>
            <person name="Hejnol A."/>
        </authorList>
    </citation>
    <scope>NUCLEOTIDE SEQUENCE [LARGE SCALE GENOMIC DNA]</scope>
</reference>
<dbReference type="AlphaFoldDB" id="A0A7I8VZM8"/>
<sequence length="142" mass="16512">MSRNSDQAFNLTRYELEQFQRARRFKTERRASLWSLDESRRHKQYRFSSTLSPEAQFAMKLASEEKYQKNRSHSSIKFLPPLKSSKPAGDSSSHSEQSDFIKVLQCDCEDDTSSVFDDAAIDEIARQNSSHVQNIKQREDEA</sequence>
<evidence type="ECO:0000313" key="2">
    <source>
        <dbReference type="EMBL" id="CAD5119974.1"/>
    </source>
</evidence>
<feature type="region of interest" description="Disordered" evidence="1">
    <location>
        <begin position="64"/>
        <end position="96"/>
    </location>
</feature>
<dbReference type="Proteomes" id="UP000549394">
    <property type="component" value="Unassembled WGS sequence"/>
</dbReference>
<name>A0A7I8VZM8_9ANNE</name>
<evidence type="ECO:0000256" key="1">
    <source>
        <dbReference type="SAM" id="MobiDB-lite"/>
    </source>
</evidence>
<keyword evidence="3" id="KW-1185">Reference proteome</keyword>
<protein>
    <submittedName>
        <fullName evidence="2">Uncharacterized protein</fullName>
    </submittedName>
</protein>
<gene>
    <name evidence="2" type="ORF">DGYR_LOCUS8139</name>
</gene>
<accession>A0A7I8VZM8</accession>
<comment type="caution">
    <text evidence="2">The sequence shown here is derived from an EMBL/GenBank/DDBJ whole genome shotgun (WGS) entry which is preliminary data.</text>
</comment>
<proteinExistence type="predicted"/>
<dbReference type="EMBL" id="CAJFCJ010000011">
    <property type="protein sequence ID" value="CAD5119974.1"/>
    <property type="molecule type" value="Genomic_DNA"/>
</dbReference>
<organism evidence="2 3">
    <name type="scientific">Dimorphilus gyrociliatus</name>
    <dbReference type="NCBI Taxonomy" id="2664684"/>
    <lineage>
        <taxon>Eukaryota</taxon>
        <taxon>Metazoa</taxon>
        <taxon>Spiralia</taxon>
        <taxon>Lophotrochozoa</taxon>
        <taxon>Annelida</taxon>
        <taxon>Polychaeta</taxon>
        <taxon>Polychaeta incertae sedis</taxon>
        <taxon>Dinophilidae</taxon>
        <taxon>Dimorphilus</taxon>
    </lineage>
</organism>
<evidence type="ECO:0000313" key="3">
    <source>
        <dbReference type="Proteomes" id="UP000549394"/>
    </source>
</evidence>